<keyword evidence="4" id="KW-0547">Nucleotide-binding</keyword>
<feature type="compositionally biased region" description="Basic and acidic residues" evidence="7">
    <location>
        <begin position="697"/>
        <end position="706"/>
    </location>
</feature>
<keyword evidence="10" id="KW-1185">Reference proteome</keyword>
<dbReference type="SUPFAM" id="SSF56112">
    <property type="entry name" value="Protein kinase-like (PK-like)"/>
    <property type="match status" value="1"/>
</dbReference>
<sequence length="881" mass="98872">MSEDPSQLGRNSTPAGGELIALGLTDSDGHEEHLYHHQQASELCRYILNLGHSESVTHLSLHLQASSELVKLLCSIRNSPISLTEDGLFVTLSSEFLSDPASFASGLGVPENDLCEMITRFTDSMSPKRTRENEEEEEEIQLMPLPKRSRNDESNASYRASEITTIVNGSMLETLKAFESQALSLAFDQNPWSGGCEMFTDFPVDCLEESKQDSPFPGEVGYGNHLEIGDFQIVDNLSLIEEEEEDEDKDNDEDLLPEGEIQTPNVQPEPVASSENELRSVYVVEDTEDKLALSCNPTKQADQAVEIFTTPVKEIPLKPSATPVNHDSSLVQKTQDVCKISGNSKGYSCSPEKVYTRKSKAIQKAKQNFNSVRPKEQKDQSRQIQFPDFDSYTVVEEEGAGGYGIVYKARRKTDGKEFAIKYPHAGAQKHYIINEIRTLERFGGKNFIIKYEGCLKNGDSECIILEHVEHDRPDLLKREIDVYQLQLYGYCMFKALSSLHKQGVIHRDVKPGNFLFSRKSREGYLIDFNLATDLHQKHRRADKSKVATVLPTASKRHQALINAPDTTNRASNKSSQKTLAPNSLKKAAGKIRSRNDMSRWDRFNSQGGEGSGLTSAKDVTSTRNNPSGEKRREPLPCHGRKELLNFLQETMSGPVPNHEVSSKAPTSMRKRVAALPEKNDGLVYLTPMPLRSNGRPEAGDVIKKKDGPCSGTKGFRAPEVCLRSLHQGPKIDVWSAGVTLLYLMMGRAPFTGDPEQNIKDIAKLRGSEELWEVAKLHNRESSFPEELYESRYLKGMELRRWCEINTKRRDFLDVIPPSLLDLVDKCLTVNPRLRISAEDALKHEFFHSIHETLRKQRVLKQQQQTQSHPSVVADAVGQPLH</sequence>
<evidence type="ECO:0000259" key="8">
    <source>
        <dbReference type="PROSITE" id="PS50011"/>
    </source>
</evidence>
<dbReference type="Proteomes" id="UP001642260">
    <property type="component" value="Unassembled WGS sequence"/>
</dbReference>
<evidence type="ECO:0000256" key="6">
    <source>
        <dbReference type="ARBA" id="ARBA00022840"/>
    </source>
</evidence>
<feature type="region of interest" description="Disordered" evidence="7">
    <location>
        <begin position="686"/>
        <end position="706"/>
    </location>
</feature>
<dbReference type="AlphaFoldDB" id="A0ABC8J8F2"/>
<dbReference type="EMBL" id="CAKOAT010085154">
    <property type="protein sequence ID" value="CAH8316947.1"/>
    <property type="molecule type" value="Genomic_DNA"/>
</dbReference>
<accession>A0ABC8J8F2</accession>
<gene>
    <name evidence="9" type="ORF">ERUC_LOCUS7802</name>
</gene>
<keyword evidence="3" id="KW-0808">Transferase</keyword>
<keyword evidence="2" id="KW-0723">Serine/threonine-protein kinase</keyword>
<dbReference type="EC" id="2.7.11.1" evidence="1"/>
<dbReference type="PANTHER" id="PTHR44167">
    <property type="entry name" value="OVARIAN-SPECIFIC SERINE/THREONINE-PROTEIN KINASE LOK-RELATED"/>
    <property type="match status" value="1"/>
</dbReference>
<dbReference type="SMART" id="SM00220">
    <property type="entry name" value="S_TKc"/>
    <property type="match status" value="1"/>
</dbReference>
<feature type="region of interest" description="Disordered" evidence="7">
    <location>
        <begin position="242"/>
        <end position="275"/>
    </location>
</feature>
<dbReference type="PANTHER" id="PTHR44167:SF23">
    <property type="entry name" value="CDC7 KINASE, ISOFORM A-RELATED"/>
    <property type="match status" value="1"/>
</dbReference>
<evidence type="ECO:0000256" key="4">
    <source>
        <dbReference type="ARBA" id="ARBA00022741"/>
    </source>
</evidence>
<feature type="region of interest" description="Disordered" evidence="7">
    <location>
        <begin position="123"/>
        <end position="143"/>
    </location>
</feature>
<dbReference type="InterPro" id="IPR000719">
    <property type="entry name" value="Prot_kinase_dom"/>
</dbReference>
<evidence type="ECO:0000313" key="9">
    <source>
        <dbReference type="EMBL" id="CAH8316947.1"/>
    </source>
</evidence>
<keyword evidence="6" id="KW-0067">ATP-binding</keyword>
<evidence type="ECO:0000256" key="2">
    <source>
        <dbReference type="ARBA" id="ARBA00022527"/>
    </source>
</evidence>
<name>A0ABC8J8F2_ERUVS</name>
<evidence type="ECO:0000256" key="1">
    <source>
        <dbReference type="ARBA" id="ARBA00012513"/>
    </source>
</evidence>
<dbReference type="GO" id="GO:0004674">
    <property type="term" value="F:protein serine/threonine kinase activity"/>
    <property type="evidence" value="ECO:0007669"/>
    <property type="project" value="UniProtKB-KW"/>
</dbReference>
<feature type="compositionally biased region" description="Polar residues" evidence="7">
    <location>
        <begin position="612"/>
        <end position="627"/>
    </location>
</feature>
<dbReference type="PROSITE" id="PS50011">
    <property type="entry name" value="PROTEIN_KINASE_DOM"/>
    <property type="match status" value="1"/>
</dbReference>
<reference evidence="9 10" key="1">
    <citation type="submission" date="2022-03" db="EMBL/GenBank/DDBJ databases">
        <authorList>
            <person name="Macdonald S."/>
            <person name="Ahmed S."/>
            <person name="Newling K."/>
        </authorList>
    </citation>
    <scope>NUCLEOTIDE SEQUENCE [LARGE SCALE GENOMIC DNA]</scope>
</reference>
<dbReference type="InterPro" id="IPR008271">
    <property type="entry name" value="Ser/Thr_kinase_AS"/>
</dbReference>
<dbReference type="InterPro" id="IPR011009">
    <property type="entry name" value="Kinase-like_dom_sf"/>
</dbReference>
<dbReference type="FunFam" id="1.10.510.10:FF:001725">
    <property type="entry name" value="Kinase like protein"/>
    <property type="match status" value="1"/>
</dbReference>
<comment type="caution">
    <text evidence="9">The sequence shown here is derived from an EMBL/GenBank/DDBJ whole genome shotgun (WGS) entry which is preliminary data.</text>
</comment>
<feature type="compositionally biased region" description="Basic and acidic residues" evidence="7">
    <location>
        <begin position="593"/>
        <end position="602"/>
    </location>
</feature>
<keyword evidence="5" id="KW-0418">Kinase</keyword>
<dbReference type="FunFam" id="1.10.510.10:FF:001893">
    <property type="entry name" value="Probable serine/threonine-protein kinase DDB_G0291918"/>
    <property type="match status" value="1"/>
</dbReference>
<feature type="compositionally biased region" description="Acidic residues" evidence="7">
    <location>
        <begin position="242"/>
        <end position="257"/>
    </location>
</feature>
<feature type="region of interest" description="Disordered" evidence="7">
    <location>
        <begin position="554"/>
        <end position="636"/>
    </location>
</feature>
<evidence type="ECO:0000313" key="10">
    <source>
        <dbReference type="Proteomes" id="UP001642260"/>
    </source>
</evidence>
<feature type="region of interest" description="Disordered" evidence="7">
    <location>
        <begin position="859"/>
        <end position="881"/>
    </location>
</feature>
<dbReference type="PROSITE" id="PS00108">
    <property type="entry name" value="PROTEIN_KINASE_ST"/>
    <property type="match status" value="1"/>
</dbReference>
<evidence type="ECO:0000256" key="3">
    <source>
        <dbReference type="ARBA" id="ARBA00022679"/>
    </source>
</evidence>
<organism evidence="9 10">
    <name type="scientific">Eruca vesicaria subsp. sativa</name>
    <name type="common">Garden rocket</name>
    <name type="synonym">Eruca sativa</name>
    <dbReference type="NCBI Taxonomy" id="29727"/>
    <lineage>
        <taxon>Eukaryota</taxon>
        <taxon>Viridiplantae</taxon>
        <taxon>Streptophyta</taxon>
        <taxon>Embryophyta</taxon>
        <taxon>Tracheophyta</taxon>
        <taxon>Spermatophyta</taxon>
        <taxon>Magnoliopsida</taxon>
        <taxon>eudicotyledons</taxon>
        <taxon>Gunneridae</taxon>
        <taxon>Pentapetalae</taxon>
        <taxon>rosids</taxon>
        <taxon>malvids</taxon>
        <taxon>Brassicales</taxon>
        <taxon>Brassicaceae</taxon>
        <taxon>Brassiceae</taxon>
        <taxon>Eruca</taxon>
    </lineage>
</organism>
<feature type="domain" description="Protein kinase" evidence="8">
    <location>
        <begin position="392"/>
        <end position="846"/>
    </location>
</feature>
<evidence type="ECO:0000256" key="7">
    <source>
        <dbReference type="SAM" id="MobiDB-lite"/>
    </source>
</evidence>
<protein>
    <recommendedName>
        <fullName evidence="1">non-specific serine/threonine protein kinase</fullName>
        <ecNumber evidence="1">2.7.11.1</ecNumber>
    </recommendedName>
</protein>
<proteinExistence type="predicted"/>
<evidence type="ECO:0000256" key="5">
    <source>
        <dbReference type="ARBA" id="ARBA00022777"/>
    </source>
</evidence>
<feature type="compositionally biased region" description="Polar residues" evidence="7">
    <location>
        <begin position="564"/>
        <end position="581"/>
    </location>
</feature>
<dbReference type="Gene3D" id="3.30.200.20">
    <property type="entry name" value="Phosphorylase Kinase, domain 1"/>
    <property type="match status" value="1"/>
</dbReference>
<dbReference type="Gene3D" id="1.10.510.10">
    <property type="entry name" value="Transferase(Phosphotransferase) domain 1"/>
    <property type="match status" value="2"/>
</dbReference>
<dbReference type="Pfam" id="PF00069">
    <property type="entry name" value="Pkinase"/>
    <property type="match status" value="2"/>
</dbReference>
<dbReference type="GO" id="GO:0005524">
    <property type="term" value="F:ATP binding"/>
    <property type="evidence" value="ECO:0007669"/>
    <property type="project" value="UniProtKB-KW"/>
</dbReference>